<evidence type="ECO:0000256" key="3">
    <source>
        <dbReference type="ARBA" id="ARBA00011771"/>
    </source>
</evidence>
<dbReference type="Pfam" id="PF00266">
    <property type="entry name" value="Aminotran_5"/>
    <property type="match status" value="1"/>
</dbReference>
<evidence type="ECO:0000256" key="2">
    <source>
        <dbReference type="ARBA" id="ARBA00009236"/>
    </source>
</evidence>
<accession>D7CIF2</accession>
<dbReference type="PANTHER" id="PTHR21152">
    <property type="entry name" value="AMINOTRANSFERASE CLASS V"/>
    <property type="match status" value="1"/>
</dbReference>
<comment type="cofactor">
    <cofactor evidence="1 8 10">
        <name>pyridoxal 5'-phosphate</name>
        <dbReference type="ChEBI" id="CHEBI:597326"/>
    </cofactor>
</comment>
<keyword evidence="13" id="KW-1185">Reference proteome</keyword>
<feature type="binding site" evidence="7">
    <location>
        <position position="339"/>
    </location>
    <ligand>
        <name>substrate</name>
    </ligand>
</feature>
<sequence length="387" mass="42493">MNFREEQYLLLPGPTPVPTNVLRSMAKPMINHRGPEFKELIAEVTEGVKKVYKTKNEVVIFPAAGTGAMEAAVVNFISPGDKVLAVSIGVFGDRFAKIAEEFGAEVEKIDFPWGQAADPEVIRERIAQDRLREIKAVVVTHNETSTGVVNDIKSIREAVGDHPALFIVDAVSGLGAMNLETDKWNLDVVVSGSQKAFMIPPGLAFLAISPRALRVAKNCSNRRYYWDINSALKYLEKGQTPYTPALSLFYGLREALEMMEKEGIDNIIARHAVYRDMVRAGVKAMGLKLLADDRVASSSLTSVIAPEGLGANRIRRRLLERFNVVIAGGQQKLDDVIFRIGHLGNVLYLDLLAVLAALEMVLVELGVDIELGRGVTKAQEILMQKGV</sequence>
<dbReference type="InterPro" id="IPR015422">
    <property type="entry name" value="PyrdxlP-dep_Trfase_small"/>
</dbReference>
<dbReference type="FunFam" id="3.40.640.10:FF:000054">
    <property type="entry name" value="Serine--glyoxylate aminotransferase"/>
    <property type="match status" value="1"/>
</dbReference>
<proteinExistence type="inferred from homology"/>
<dbReference type="Proteomes" id="UP000000378">
    <property type="component" value="Chromosome"/>
</dbReference>
<dbReference type="PIRSF" id="PIRSF000524">
    <property type="entry name" value="SPT"/>
    <property type="match status" value="1"/>
</dbReference>
<comment type="similarity">
    <text evidence="2 9">Belongs to the class-V pyridoxal-phosphate-dependent aminotransferase family.</text>
</comment>
<name>D7CIF2_SYNLT</name>
<reference evidence="13" key="1">
    <citation type="journal article" date="2010" name="Stand. Genomic Sci.">
        <title>Complete genome sequence of Syntrophothermus lipocalidus type strain (TGB-C1T).</title>
        <authorList>
            <consortium name="US DOE Joint Genome Institute (JGI-PGF)"/>
            <person name="Djao O."/>
            <person name="Zhang X."/>
            <person name="Lucas S."/>
            <person name="Lapidus A."/>
            <person name="Glavina Del Rio T."/>
            <person name="Nolan M."/>
            <person name="Tice H."/>
            <person name="Cheng J."/>
            <person name="Han C."/>
            <person name="Tapia R."/>
            <person name="Goodwin L."/>
            <person name="Pitluck S."/>
            <person name="Liolios K."/>
            <person name="Ivanova N."/>
            <person name="Mavromatis K."/>
            <person name="Mikhailova N."/>
            <person name="Ovchinnikova G."/>
            <person name="Pati A."/>
            <person name="Brambilla E."/>
            <person name="Chen A."/>
            <person name="Palaniappan K."/>
            <person name="Land M."/>
            <person name="Hauser L."/>
            <person name="Chang Y."/>
            <person name="Jeffries C."/>
            <person name="Rohde M."/>
            <person name="Sikorski J."/>
            <person name="Spring S."/>
            <person name="Goker M."/>
            <person name="Detter J."/>
            <person name="Woyke T."/>
            <person name="Bristow J."/>
            <person name="Eisen J."/>
            <person name="Markowitz V."/>
            <person name="Hugenholtz P."/>
            <person name="Kyrpides N."/>
            <person name="Klenk H."/>
        </authorList>
    </citation>
    <scope>NUCLEOTIDE SEQUENCE [LARGE SCALE GENOMIC DNA]</scope>
    <source>
        <strain evidence="13">DSM 12680 / TGB-C1</strain>
    </source>
</reference>
<evidence type="ECO:0000256" key="10">
    <source>
        <dbReference type="RuleBase" id="RU004504"/>
    </source>
</evidence>
<dbReference type="eggNOG" id="COG0075">
    <property type="taxonomic scope" value="Bacteria"/>
</dbReference>
<reference evidence="12 13" key="2">
    <citation type="journal article" date="2010" name="Stand. Genomic Sci.">
        <title>Complete genome sequence of Syntrophothermus lipocalidus type strain (TGB-C1).</title>
        <authorList>
            <person name="Djao O.D."/>
            <person name="Zhang X."/>
            <person name="Lucas S."/>
            <person name="Lapidus A."/>
            <person name="Del Rio T.G."/>
            <person name="Nolan M."/>
            <person name="Tice H."/>
            <person name="Cheng J.F."/>
            <person name="Han C."/>
            <person name="Tapia R."/>
            <person name="Goodwin L."/>
            <person name="Pitluck S."/>
            <person name="Liolios K."/>
            <person name="Ivanova N."/>
            <person name="Mavromatis K."/>
            <person name="Mikhailova N."/>
            <person name="Ovchinnikova G."/>
            <person name="Pati A."/>
            <person name="Brambilla E."/>
            <person name="Chen A."/>
            <person name="Palaniappan K."/>
            <person name="Land M."/>
            <person name="Hauser L."/>
            <person name="Chang Y.J."/>
            <person name="Jeffries C.D."/>
            <person name="Rohde M."/>
            <person name="Sikorski J."/>
            <person name="Spring S."/>
            <person name="Goker M."/>
            <person name="Detter J.C."/>
            <person name="Woyke T."/>
            <person name="Bristow J."/>
            <person name="Eisen J.A."/>
            <person name="Markowitz V."/>
            <person name="Hugenholtz P."/>
            <person name="Kyrpides N.C."/>
            <person name="Klenk H.P."/>
        </authorList>
    </citation>
    <scope>NUCLEOTIDE SEQUENCE [LARGE SCALE GENOMIC DNA]</scope>
    <source>
        <strain evidence="13">DSM 12680 / TGB-C1</strain>
    </source>
</reference>
<evidence type="ECO:0000256" key="4">
    <source>
        <dbReference type="ARBA" id="ARBA00022898"/>
    </source>
</evidence>
<dbReference type="PROSITE" id="PS00595">
    <property type="entry name" value="AA_TRANSFER_CLASS_5"/>
    <property type="match status" value="1"/>
</dbReference>
<evidence type="ECO:0000256" key="5">
    <source>
        <dbReference type="ARBA" id="ARBA00054899"/>
    </source>
</evidence>
<comment type="subunit">
    <text evidence="3">Heterodimer of a large and a small subunit.</text>
</comment>
<dbReference type="InterPro" id="IPR024169">
    <property type="entry name" value="SP_NH2Trfase/AEP_transaminase"/>
</dbReference>
<dbReference type="InterPro" id="IPR015424">
    <property type="entry name" value="PyrdxlP-dep_Trfase"/>
</dbReference>
<dbReference type="AlphaFoldDB" id="D7CIF2"/>
<keyword evidence="12" id="KW-0032">Aminotransferase</keyword>
<dbReference type="GO" id="GO:0008453">
    <property type="term" value="F:alanine-glyoxylate transaminase activity"/>
    <property type="evidence" value="ECO:0007669"/>
    <property type="project" value="TreeGrafter"/>
</dbReference>
<feature type="modified residue" description="N6-(pyridoxal phosphate)lysine" evidence="8">
    <location>
        <position position="195"/>
    </location>
</feature>
<evidence type="ECO:0000313" key="13">
    <source>
        <dbReference type="Proteomes" id="UP000000378"/>
    </source>
</evidence>
<dbReference type="GO" id="GO:0019265">
    <property type="term" value="P:glycine biosynthetic process, by transamination of glyoxylate"/>
    <property type="evidence" value="ECO:0007669"/>
    <property type="project" value="TreeGrafter"/>
</dbReference>
<dbReference type="Gene3D" id="3.90.1150.10">
    <property type="entry name" value="Aspartate Aminotransferase, domain 1"/>
    <property type="match status" value="1"/>
</dbReference>
<dbReference type="InterPro" id="IPR015421">
    <property type="entry name" value="PyrdxlP-dep_Trfase_major"/>
</dbReference>
<evidence type="ECO:0000259" key="11">
    <source>
        <dbReference type="Pfam" id="PF00266"/>
    </source>
</evidence>
<keyword evidence="12" id="KW-0808">Transferase</keyword>
<dbReference type="InterPro" id="IPR020578">
    <property type="entry name" value="Aminotrans_V_PyrdxlP_BS"/>
</dbReference>
<protein>
    <recommendedName>
        <fullName evidence="6">Tritium exchange subunit</fullName>
    </recommendedName>
</protein>
<dbReference type="SUPFAM" id="SSF53383">
    <property type="entry name" value="PLP-dependent transferases"/>
    <property type="match status" value="1"/>
</dbReference>
<dbReference type="KEGG" id="slp:Slip_0009"/>
<dbReference type="EMBL" id="CP002048">
    <property type="protein sequence ID" value="ADI00817.1"/>
    <property type="molecule type" value="Genomic_DNA"/>
</dbReference>
<evidence type="ECO:0000256" key="1">
    <source>
        <dbReference type="ARBA" id="ARBA00001933"/>
    </source>
</evidence>
<dbReference type="GO" id="GO:0004760">
    <property type="term" value="F:L-serine-pyruvate transaminase activity"/>
    <property type="evidence" value="ECO:0007669"/>
    <property type="project" value="TreeGrafter"/>
</dbReference>
<dbReference type="FunFam" id="3.90.1150.10:FF:000031">
    <property type="entry name" value="Serine--glyoxylate aminotransferase"/>
    <property type="match status" value="1"/>
</dbReference>
<evidence type="ECO:0000256" key="8">
    <source>
        <dbReference type="PIRSR" id="PIRSR000524-50"/>
    </source>
</evidence>
<evidence type="ECO:0000313" key="12">
    <source>
        <dbReference type="EMBL" id="ADI00817.1"/>
    </source>
</evidence>
<dbReference type="RefSeq" id="WP_013174221.1">
    <property type="nucleotide sequence ID" value="NC_014220.1"/>
</dbReference>
<dbReference type="InterPro" id="IPR000192">
    <property type="entry name" value="Aminotrans_V_dom"/>
</dbReference>
<gene>
    <name evidence="12" type="ordered locus">Slip_0009</name>
</gene>
<keyword evidence="4 8" id="KW-0663">Pyridoxal phosphate</keyword>
<organism evidence="12 13">
    <name type="scientific">Syntrophothermus lipocalidus (strain DSM 12680 / TGB-C1)</name>
    <dbReference type="NCBI Taxonomy" id="643648"/>
    <lineage>
        <taxon>Bacteria</taxon>
        <taxon>Bacillati</taxon>
        <taxon>Bacillota</taxon>
        <taxon>Clostridia</taxon>
        <taxon>Eubacteriales</taxon>
        <taxon>Syntrophomonadaceae</taxon>
        <taxon>Syntrophothermus</taxon>
    </lineage>
</organism>
<evidence type="ECO:0000256" key="7">
    <source>
        <dbReference type="PIRSR" id="PIRSR000524-1"/>
    </source>
</evidence>
<comment type="function">
    <text evidence="5">Soluble hydrogenase catalyzes both production and consumption of hydrogen from suitable artificial electron donors or acceptors. This subunit catalyzes the tritium-exchange activity.</text>
</comment>
<feature type="domain" description="Aminotransferase class V" evidence="11">
    <location>
        <begin position="8"/>
        <end position="329"/>
    </location>
</feature>
<dbReference type="OrthoDB" id="389074at2"/>
<dbReference type="HOGENOM" id="CLU_027686_1_1_9"/>
<dbReference type="PANTHER" id="PTHR21152:SF40">
    <property type="entry name" value="ALANINE--GLYOXYLATE AMINOTRANSFERASE"/>
    <property type="match status" value="1"/>
</dbReference>
<dbReference type="STRING" id="643648.Slip_0009"/>
<evidence type="ECO:0000256" key="6">
    <source>
        <dbReference type="ARBA" id="ARBA00079151"/>
    </source>
</evidence>
<dbReference type="Gene3D" id="3.40.640.10">
    <property type="entry name" value="Type I PLP-dependent aspartate aminotransferase-like (Major domain)"/>
    <property type="match status" value="1"/>
</dbReference>
<evidence type="ECO:0000256" key="9">
    <source>
        <dbReference type="RuleBase" id="RU004075"/>
    </source>
</evidence>